<dbReference type="PROSITE" id="PS50240">
    <property type="entry name" value="TRYPSIN_DOM"/>
    <property type="match status" value="1"/>
</dbReference>
<sequence>MKRSFYFITICQLILIEKLLAQNFSSPCPRLFSYEMKSIEKDRYFGNVRVETLEELNGVWLRLIFDRACVQLGNWLGEVTTEDNKEFLIKKSKLNLKSGDFLTVRFYVKFTVGRQIPQLTSIRLNGRIVCPEKDIEPVQTTTISFPPVTTTFNILLEDRHANVTTESISTISNIPPSPYNLIQEIEFPAPTPSYQKEVETEDYGEFFQGDLSLVSFRPRYEECGTVMTPPNGLEHGNMEYEGAFPWHSAIYLSKGTELTYICAASLISSRFLITAAHCVTKRNSEIPVRPEHLLVYLGKYFLRRWSNAALQERQIQDIFVHEYYDHMSTKNNIALLKLVKPVKSTQYVRPVCLWKGDSNLQNIIGESGVVIGWGFNEHGIITNKLIKTYMPVVPRETCIRSYPEFFTHFTSNNSFCARFSNDTSICTGDSGGGMIFPQKHPGIHKPLHYLRGIVSISVALQNEFKCDSEHYIVFTDVAKYLPWIEKFKIN</sequence>
<dbReference type="PROSITE" id="PS00134">
    <property type="entry name" value="TRYPSIN_HIS"/>
    <property type="match status" value="1"/>
</dbReference>
<dbReference type="FunFam" id="2.40.10.10:FF:000068">
    <property type="entry name" value="transmembrane protease serine 2"/>
    <property type="match status" value="1"/>
</dbReference>
<evidence type="ECO:0000313" key="5">
    <source>
        <dbReference type="Proteomes" id="UP001431783"/>
    </source>
</evidence>
<gene>
    <name evidence="4" type="ORF">WA026_019840</name>
</gene>
<dbReference type="GO" id="GO:0006508">
    <property type="term" value="P:proteolysis"/>
    <property type="evidence" value="ECO:0007669"/>
    <property type="project" value="InterPro"/>
</dbReference>
<evidence type="ECO:0000313" key="4">
    <source>
        <dbReference type="EMBL" id="KAK9892388.1"/>
    </source>
</evidence>
<dbReference type="InterPro" id="IPR009003">
    <property type="entry name" value="Peptidase_S1_PA"/>
</dbReference>
<protein>
    <recommendedName>
        <fullName evidence="3">Peptidase S1 domain-containing protein</fullName>
    </recommendedName>
</protein>
<keyword evidence="1" id="KW-1015">Disulfide bond</keyword>
<dbReference type="InterPro" id="IPR031986">
    <property type="entry name" value="GD_N"/>
</dbReference>
<dbReference type="Proteomes" id="UP001431783">
    <property type="component" value="Unassembled WGS sequence"/>
</dbReference>
<dbReference type="Pfam" id="PF16030">
    <property type="entry name" value="GD_N"/>
    <property type="match status" value="1"/>
</dbReference>
<dbReference type="PANTHER" id="PTHR24260:SF143">
    <property type="entry name" value="SERINE PROTEASE GD-LIKE PROTEIN"/>
    <property type="match status" value="1"/>
</dbReference>
<accession>A0AAW1VB17</accession>
<dbReference type="InterPro" id="IPR018114">
    <property type="entry name" value="TRYPSIN_HIS"/>
</dbReference>
<dbReference type="PRINTS" id="PR00722">
    <property type="entry name" value="CHYMOTRYPSIN"/>
</dbReference>
<dbReference type="SUPFAM" id="SSF50494">
    <property type="entry name" value="Trypsin-like serine proteases"/>
    <property type="match status" value="1"/>
</dbReference>
<dbReference type="Pfam" id="PF00089">
    <property type="entry name" value="Trypsin"/>
    <property type="match status" value="1"/>
</dbReference>
<dbReference type="InterPro" id="IPR043504">
    <property type="entry name" value="Peptidase_S1_PA_chymotrypsin"/>
</dbReference>
<dbReference type="InterPro" id="IPR001254">
    <property type="entry name" value="Trypsin_dom"/>
</dbReference>
<evidence type="ECO:0000256" key="2">
    <source>
        <dbReference type="SAM" id="SignalP"/>
    </source>
</evidence>
<dbReference type="InterPro" id="IPR051333">
    <property type="entry name" value="CLIP_Serine_Protease"/>
</dbReference>
<evidence type="ECO:0000256" key="1">
    <source>
        <dbReference type="ARBA" id="ARBA00023157"/>
    </source>
</evidence>
<dbReference type="CDD" id="cd00190">
    <property type="entry name" value="Tryp_SPc"/>
    <property type="match status" value="1"/>
</dbReference>
<dbReference type="AlphaFoldDB" id="A0AAW1VB17"/>
<keyword evidence="2" id="KW-0732">Signal</keyword>
<dbReference type="EMBL" id="JARQZJ010000134">
    <property type="protein sequence ID" value="KAK9892388.1"/>
    <property type="molecule type" value="Genomic_DNA"/>
</dbReference>
<comment type="caution">
    <text evidence="4">The sequence shown here is derived from an EMBL/GenBank/DDBJ whole genome shotgun (WGS) entry which is preliminary data.</text>
</comment>
<organism evidence="4 5">
    <name type="scientific">Henosepilachna vigintioctopunctata</name>
    <dbReference type="NCBI Taxonomy" id="420089"/>
    <lineage>
        <taxon>Eukaryota</taxon>
        <taxon>Metazoa</taxon>
        <taxon>Ecdysozoa</taxon>
        <taxon>Arthropoda</taxon>
        <taxon>Hexapoda</taxon>
        <taxon>Insecta</taxon>
        <taxon>Pterygota</taxon>
        <taxon>Neoptera</taxon>
        <taxon>Endopterygota</taxon>
        <taxon>Coleoptera</taxon>
        <taxon>Polyphaga</taxon>
        <taxon>Cucujiformia</taxon>
        <taxon>Coccinelloidea</taxon>
        <taxon>Coccinellidae</taxon>
        <taxon>Epilachninae</taxon>
        <taxon>Epilachnini</taxon>
        <taxon>Henosepilachna</taxon>
    </lineage>
</organism>
<feature type="signal peptide" evidence="2">
    <location>
        <begin position="1"/>
        <end position="21"/>
    </location>
</feature>
<feature type="domain" description="Peptidase S1" evidence="3">
    <location>
        <begin position="233"/>
        <end position="489"/>
    </location>
</feature>
<feature type="chain" id="PRO_5043553591" description="Peptidase S1 domain-containing protein" evidence="2">
    <location>
        <begin position="22"/>
        <end position="490"/>
    </location>
</feature>
<proteinExistence type="predicted"/>
<dbReference type="GO" id="GO:0004252">
    <property type="term" value="F:serine-type endopeptidase activity"/>
    <property type="evidence" value="ECO:0007669"/>
    <property type="project" value="InterPro"/>
</dbReference>
<dbReference type="InterPro" id="IPR001314">
    <property type="entry name" value="Peptidase_S1A"/>
</dbReference>
<keyword evidence="5" id="KW-1185">Reference proteome</keyword>
<dbReference type="PANTHER" id="PTHR24260">
    <property type="match status" value="1"/>
</dbReference>
<reference evidence="4 5" key="1">
    <citation type="submission" date="2023-03" db="EMBL/GenBank/DDBJ databases">
        <title>Genome insight into feeding habits of ladybird beetles.</title>
        <authorList>
            <person name="Li H.-S."/>
            <person name="Huang Y.-H."/>
            <person name="Pang H."/>
        </authorList>
    </citation>
    <scope>NUCLEOTIDE SEQUENCE [LARGE SCALE GENOMIC DNA]</scope>
    <source>
        <strain evidence="4">SYSU_2023b</strain>
        <tissue evidence="4">Whole body</tissue>
    </source>
</reference>
<name>A0AAW1VB17_9CUCU</name>
<dbReference type="SMART" id="SM00020">
    <property type="entry name" value="Tryp_SPc"/>
    <property type="match status" value="1"/>
</dbReference>
<dbReference type="Gene3D" id="2.40.10.10">
    <property type="entry name" value="Trypsin-like serine proteases"/>
    <property type="match status" value="2"/>
</dbReference>
<evidence type="ECO:0000259" key="3">
    <source>
        <dbReference type="PROSITE" id="PS50240"/>
    </source>
</evidence>